<protein>
    <submittedName>
        <fullName evidence="3">Type IV pilus assembly protein PilB</fullName>
    </submittedName>
</protein>
<evidence type="ECO:0000313" key="3">
    <source>
        <dbReference type="EMBL" id="TYO99586.1"/>
    </source>
</evidence>
<dbReference type="InterPro" id="IPR037257">
    <property type="entry name" value="T2SS_E_N_sf"/>
</dbReference>
<feature type="region of interest" description="Disordered" evidence="1">
    <location>
        <begin position="146"/>
        <end position="182"/>
    </location>
</feature>
<comment type="caution">
    <text evidence="3">The sequence shown here is derived from an EMBL/GenBank/DDBJ whole genome shotgun (WGS) entry which is preliminary data.</text>
</comment>
<dbReference type="RefSeq" id="WP_187426619.1">
    <property type="nucleotide sequence ID" value="NZ_VNIB01000002.1"/>
</dbReference>
<evidence type="ECO:0000259" key="2">
    <source>
        <dbReference type="Pfam" id="PF05157"/>
    </source>
</evidence>
<reference evidence="3 4" key="1">
    <citation type="submission" date="2019-07" db="EMBL/GenBank/DDBJ databases">
        <title>Genomic Encyclopedia of Type Strains, Phase IV (KMG-IV): sequencing the most valuable type-strain genomes for metagenomic binning, comparative biology and taxonomic classification.</title>
        <authorList>
            <person name="Goeker M."/>
        </authorList>
    </citation>
    <scope>NUCLEOTIDE SEQUENCE [LARGE SCALE GENOMIC DNA]</scope>
    <source>
        <strain evidence="3 4">SS015</strain>
    </source>
</reference>
<gene>
    <name evidence="3" type="ORF">EDC39_102109</name>
</gene>
<dbReference type="GO" id="GO:0016887">
    <property type="term" value="F:ATP hydrolysis activity"/>
    <property type="evidence" value="ECO:0007669"/>
    <property type="project" value="TreeGrafter"/>
</dbReference>
<dbReference type="Pfam" id="PF05157">
    <property type="entry name" value="MshEN"/>
    <property type="match status" value="1"/>
</dbReference>
<proteinExistence type="predicted"/>
<name>A0A5D3WMM1_9BACT</name>
<dbReference type="AlphaFoldDB" id="A0A5D3WMM1"/>
<evidence type="ECO:0000256" key="1">
    <source>
        <dbReference type="SAM" id="MobiDB-lite"/>
    </source>
</evidence>
<dbReference type="Gene3D" id="3.30.300.160">
    <property type="entry name" value="Type II secretion system, protein E, N-terminal domain"/>
    <property type="match status" value="1"/>
</dbReference>
<accession>A0A5D3WMM1</accession>
<dbReference type="EMBL" id="VNIB01000002">
    <property type="protein sequence ID" value="TYO99586.1"/>
    <property type="molecule type" value="Genomic_DNA"/>
</dbReference>
<dbReference type="Proteomes" id="UP000324159">
    <property type="component" value="Unassembled WGS sequence"/>
</dbReference>
<evidence type="ECO:0000313" key="4">
    <source>
        <dbReference type="Proteomes" id="UP000324159"/>
    </source>
</evidence>
<dbReference type="PANTHER" id="PTHR30258">
    <property type="entry name" value="TYPE II SECRETION SYSTEM PROTEIN GSPE-RELATED"/>
    <property type="match status" value="1"/>
</dbReference>
<dbReference type="Gene3D" id="1.10.40.70">
    <property type="match status" value="1"/>
</dbReference>
<feature type="compositionally biased region" description="Basic and acidic residues" evidence="1">
    <location>
        <begin position="146"/>
        <end position="162"/>
    </location>
</feature>
<dbReference type="InterPro" id="IPR007831">
    <property type="entry name" value="T2SS_GspE_N"/>
</dbReference>
<organism evidence="3 4">
    <name type="scientific">Geothermobacter ehrlichii</name>
    <dbReference type="NCBI Taxonomy" id="213224"/>
    <lineage>
        <taxon>Bacteria</taxon>
        <taxon>Pseudomonadati</taxon>
        <taxon>Thermodesulfobacteriota</taxon>
        <taxon>Desulfuromonadia</taxon>
        <taxon>Desulfuromonadales</taxon>
        <taxon>Geothermobacteraceae</taxon>
        <taxon>Geothermobacter</taxon>
    </lineage>
</organism>
<sequence>MARKNLKLGEMLVGAGIIDEFQLNSALSLQRNLGGRLGQALIRLGYISEDRLLSFLSEQLNCPRVNLAEERIPADLRELVPEEKARQFNVVPIRRGAMSGTAYLLVAMSDPTNLMVIDALQFMTGCRIRPAIAPESEISQAIDRCYGRDGSEAPHPPLRQDGDGPVAGSKRQGVENGVLQRPRSTEMKLQALLQKLHELGVLTRQEYEELK</sequence>
<dbReference type="SUPFAM" id="SSF160246">
    <property type="entry name" value="EspE N-terminal domain-like"/>
    <property type="match status" value="1"/>
</dbReference>
<keyword evidence="4" id="KW-1185">Reference proteome</keyword>
<dbReference type="PANTHER" id="PTHR30258:SF1">
    <property type="entry name" value="PROTEIN TRANSPORT PROTEIN HOFB HOMOLOG"/>
    <property type="match status" value="1"/>
</dbReference>
<feature type="domain" description="Type II secretion system protein GspE N-terminal" evidence="2">
    <location>
        <begin position="60"/>
        <end position="151"/>
    </location>
</feature>
<dbReference type="GO" id="GO:0005886">
    <property type="term" value="C:plasma membrane"/>
    <property type="evidence" value="ECO:0007669"/>
    <property type="project" value="TreeGrafter"/>
</dbReference>